<evidence type="ECO:0000313" key="3">
    <source>
        <dbReference type="Proteomes" id="UP000712281"/>
    </source>
</evidence>
<reference evidence="2" key="1">
    <citation type="submission" date="2019-12" db="EMBL/GenBank/DDBJ databases">
        <title>Genome sequencing and annotation of Brassica cretica.</title>
        <authorList>
            <person name="Studholme D.J."/>
            <person name="Sarris P.F."/>
        </authorList>
    </citation>
    <scope>NUCLEOTIDE SEQUENCE</scope>
    <source>
        <strain evidence="2">PFS-001/15</strain>
        <tissue evidence="2">Leaf</tissue>
    </source>
</reference>
<proteinExistence type="predicted"/>
<dbReference type="AlphaFoldDB" id="A0A8S9KTP3"/>
<protein>
    <submittedName>
        <fullName evidence="2">Uncharacterized protein</fullName>
    </submittedName>
</protein>
<feature type="compositionally biased region" description="Basic and acidic residues" evidence="1">
    <location>
        <begin position="1"/>
        <end position="12"/>
    </location>
</feature>
<evidence type="ECO:0000313" key="2">
    <source>
        <dbReference type="EMBL" id="KAF2598840.1"/>
    </source>
</evidence>
<accession>A0A8S9KTP3</accession>
<feature type="compositionally biased region" description="Basic and acidic residues" evidence="1">
    <location>
        <begin position="147"/>
        <end position="156"/>
    </location>
</feature>
<organism evidence="2 3">
    <name type="scientific">Brassica cretica</name>
    <name type="common">Mustard</name>
    <dbReference type="NCBI Taxonomy" id="69181"/>
    <lineage>
        <taxon>Eukaryota</taxon>
        <taxon>Viridiplantae</taxon>
        <taxon>Streptophyta</taxon>
        <taxon>Embryophyta</taxon>
        <taxon>Tracheophyta</taxon>
        <taxon>Spermatophyta</taxon>
        <taxon>Magnoliopsida</taxon>
        <taxon>eudicotyledons</taxon>
        <taxon>Gunneridae</taxon>
        <taxon>Pentapetalae</taxon>
        <taxon>rosids</taxon>
        <taxon>malvids</taxon>
        <taxon>Brassicales</taxon>
        <taxon>Brassicaceae</taxon>
        <taxon>Brassiceae</taxon>
        <taxon>Brassica</taxon>
    </lineage>
</organism>
<feature type="region of interest" description="Disordered" evidence="1">
    <location>
        <begin position="1"/>
        <end position="156"/>
    </location>
</feature>
<name>A0A8S9KTP3_BRACR</name>
<gene>
    <name evidence="2" type="ORF">F2Q68_00011020</name>
</gene>
<comment type="caution">
    <text evidence="2">The sequence shown here is derived from an EMBL/GenBank/DDBJ whole genome shotgun (WGS) entry which is preliminary data.</text>
</comment>
<dbReference type="EMBL" id="QGKW02000717">
    <property type="protein sequence ID" value="KAF2598840.1"/>
    <property type="molecule type" value="Genomic_DNA"/>
</dbReference>
<evidence type="ECO:0000256" key="1">
    <source>
        <dbReference type="SAM" id="MobiDB-lite"/>
    </source>
</evidence>
<dbReference type="Proteomes" id="UP000712281">
    <property type="component" value="Unassembled WGS sequence"/>
</dbReference>
<sequence>MSKPHSEVRHASQDPTPIPPKGITPETEQRFTGPRRKLKGASPDLTGSKRFPKLTTSSPLLLITGERHTRNHQRASIEQIEISSVTSSHQLRNQAESPVKKPDKLKKQSRHRTRRSYDAGKEPARRMLKESPSPGNKAGEACLKMHGFPEAKPKER</sequence>
<feature type="compositionally biased region" description="Polar residues" evidence="1">
    <location>
        <begin position="81"/>
        <end position="96"/>
    </location>
</feature>
<feature type="compositionally biased region" description="Basic and acidic residues" evidence="1">
    <location>
        <begin position="115"/>
        <end position="129"/>
    </location>
</feature>